<sequence length="499" mass="55305">MCGREGRPVGDRIDASALVLGHGDDVRRRLTRSVAVLRQMVEAGWFAGHEDTIGMEVELDLVDPLGRPRLVNDAVLQALDRTDMQHELGQFNVELNLPPHPLTGHVLRDSEQLLADVLDGSGARIESLGTRLIAVGMLPTLSADHMTAERLSTNPRYELLSRRIRTARHRPFRVHISDAPEPVEFTTDSVAPEASATSLQLHLRAHRDRFAAYFNAAQLIAGAQVAVAANSPFLLGRHAWQETRITLVEQLLDSRRPSEVKASAPARVRLGEGWISDPVDLFDHLVREYPPLFPTLEAEDPDAALEAGQAPVLHELRLHNGTVWQWNRPVYDVQGGSPQLRIENRVLPSGPTAVDMVANAAFYYGLVRAIADSDRTPWEQTPFAVAERDLHRAARDGLAAQLSWQGTDQPAAQLTRDVLLPAAASGLDAWGVDAHDRDRYLGVIEARVRSGRTGAAWQTETVRHLEERGLERISALHEMTRRYVEHARSGAPVHEWPLS</sequence>
<evidence type="ECO:0008006" key="4">
    <source>
        <dbReference type="Google" id="ProtNLM"/>
    </source>
</evidence>
<evidence type="ECO:0000313" key="3">
    <source>
        <dbReference type="Proteomes" id="UP000001190"/>
    </source>
</evidence>
<dbReference type="Proteomes" id="UP000001190">
    <property type="component" value="Chromosome"/>
</dbReference>
<dbReference type="KEGG" id="mmi:MMAR_1559"/>
<dbReference type="eggNOG" id="COG2170">
    <property type="taxonomic scope" value="Bacteria"/>
</dbReference>
<evidence type="ECO:0000313" key="2">
    <source>
        <dbReference type="EMBL" id="ACC40011.1"/>
    </source>
</evidence>
<organism evidence="2 3">
    <name type="scientific">Mycobacterium marinum (strain ATCC BAA-535 / M)</name>
    <dbReference type="NCBI Taxonomy" id="216594"/>
    <lineage>
        <taxon>Bacteria</taxon>
        <taxon>Bacillati</taxon>
        <taxon>Actinomycetota</taxon>
        <taxon>Actinomycetes</taxon>
        <taxon>Mycobacteriales</taxon>
        <taxon>Mycobacteriaceae</taxon>
        <taxon>Mycobacterium</taxon>
        <taxon>Mycobacterium ulcerans group</taxon>
    </lineage>
</organism>
<dbReference type="InterPro" id="IPR014746">
    <property type="entry name" value="Gln_synth/guanido_kin_cat_dom"/>
</dbReference>
<dbReference type="InterPro" id="IPR006336">
    <property type="entry name" value="GCS2"/>
</dbReference>
<dbReference type="PANTHER" id="PTHR36510:SF3">
    <property type="entry name" value="CONSERVED PROTEIN"/>
    <property type="match status" value="1"/>
</dbReference>
<dbReference type="EMBL" id="CP000854">
    <property type="protein sequence ID" value="ACC40011.1"/>
    <property type="molecule type" value="Genomic_DNA"/>
</dbReference>
<proteinExistence type="predicted"/>
<dbReference type="Gene3D" id="3.30.590.20">
    <property type="match status" value="1"/>
</dbReference>
<dbReference type="HOGENOM" id="CLU_029030_0_0_11"/>
<reference evidence="2 3" key="1">
    <citation type="journal article" date="2008" name="Genome Res.">
        <title>Insights from the complete genome sequence of Mycobacterium marinum on the evolution of Mycobacterium tuberculosis.</title>
        <authorList>
            <person name="Stinear T.P."/>
            <person name="Seemann T."/>
            <person name="Harrison P.F."/>
            <person name="Jenkin G.A."/>
            <person name="Davies J.K."/>
            <person name="Johnson P.D."/>
            <person name="Abdellah Z."/>
            <person name="Arrowsmith C."/>
            <person name="Chillingworth T."/>
            <person name="Churcher C."/>
            <person name="Clarke K."/>
            <person name="Cronin A."/>
            <person name="Davis P."/>
            <person name="Goodhead I."/>
            <person name="Holroyd N."/>
            <person name="Jagels K."/>
            <person name="Lord A."/>
            <person name="Moule S."/>
            <person name="Mungall K."/>
            <person name="Norbertczak H."/>
            <person name="Quail M.A."/>
            <person name="Rabbinowitsch E."/>
            <person name="Walker D."/>
            <person name="White B."/>
            <person name="Whitehead S."/>
            <person name="Small P.L."/>
            <person name="Brosch R."/>
            <person name="Ramakrishnan L."/>
            <person name="Fischbach M.A."/>
            <person name="Parkhill J."/>
            <person name="Cole S.T."/>
        </authorList>
    </citation>
    <scope>NUCLEOTIDE SEQUENCE [LARGE SCALE GENOMIC DNA]</scope>
    <source>
        <strain evidence="3">ATCC BAA-535 / M</strain>
    </source>
</reference>
<dbReference type="GO" id="GO:0016879">
    <property type="term" value="F:ligase activity, forming carbon-nitrogen bonds"/>
    <property type="evidence" value="ECO:0007669"/>
    <property type="project" value="TreeGrafter"/>
</dbReference>
<dbReference type="PANTHER" id="PTHR36510">
    <property type="entry name" value="GLUTAMATE--CYSTEINE LIGASE 2-RELATED"/>
    <property type="match status" value="1"/>
</dbReference>
<dbReference type="PIRSF" id="PIRSF012666">
    <property type="entry name" value="UCP012666"/>
    <property type="match status" value="1"/>
</dbReference>
<dbReference type="STRING" id="216594.MMAR_1559"/>
<dbReference type="InterPro" id="IPR016602">
    <property type="entry name" value="UCP012666"/>
</dbReference>
<keyword evidence="3" id="KW-1185">Reference proteome</keyword>
<name>B2HGM5_MYCMM</name>
<gene>
    <name evidence="2" type="ordered locus">MMAR_1559</name>
</gene>
<dbReference type="InterPro" id="IPR050141">
    <property type="entry name" value="GCL_type2/YbdK_subfam"/>
</dbReference>
<dbReference type="Pfam" id="PF04107">
    <property type="entry name" value="GCS2"/>
    <property type="match status" value="1"/>
</dbReference>
<dbReference type="SUPFAM" id="SSF55931">
    <property type="entry name" value="Glutamine synthetase/guanido kinase"/>
    <property type="match status" value="1"/>
</dbReference>
<protein>
    <recommendedName>
        <fullName evidence="4">Glutamate--cysteine ligase</fullName>
    </recommendedName>
</protein>
<evidence type="ECO:0000256" key="1">
    <source>
        <dbReference type="ARBA" id="ARBA00048819"/>
    </source>
</evidence>
<comment type="catalytic activity">
    <reaction evidence="1">
        <text>L-cysteine + L-glutamate + ATP = gamma-L-glutamyl-L-cysteine + ADP + phosphate + H(+)</text>
        <dbReference type="Rhea" id="RHEA:13285"/>
        <dbReference type="ChEBI" id="CHEBI:15378"/>
        <dbReference type="ChEBI" id="CHEBI:29985"/>
        <dbReference type="ChEBI" id="CHEBI:30616"/>
        <dbReference type="ChEBI" id="CHEBI:35235"/>
        <dbReference type="ChEBI" id="CHEBI:43474"/>
        <dbReference type="ChEBI" id="CHEBI:58173"/>
        <dbReference type="ChEBI" id="CHEBI:456216"/>
        <dbReference type="EC" id="6.3.2.2"/>
    </reaction>
</comment>
<dbReference type="AlphaFoldDB" id="B2HGM5"/>
<accession>B2HGM5</accession>